<dbReference type="RefSeq" id="WP_150276602.1">
    <property type="nucleotide sequence ID" value="NZ_BMFF01000002.1"/>
</dbReference>
<feature type="transmembrane region" description="Helical" evidence="2">
    <location>
        <begin position="7"/>
        <end position="29"/>
    </location>
</feature>
<comment type="similarity">
    <text evidence="1">Belongs to the YggT family.</text>
</comment>
<accession>A0ABQ1PER6</accession>
<gene>
    <name evidence="3" type="ORF">GCM10007418_14160</name>
</gene>
<sequence>MNNLNMAAIYLVQTLGSLYLVIVLMRFILQLVKADFYNPISQFIVTATKPLLMPLRRVIPGYGGIDFASLVLALILQMILMTIIIKLMGAALPNILQILVWSLIAVTALFLKIFFFALIISVILSWVAPQSGNPAAILVHQLCEPVLTPVRAILPSMGGLDLSPIFAFIALRLIDMLVIANIAAATGMPRGLTLAL</sequence>
<evidence type="ECO:0000256" key="2">
    <source>
        <dbReference type="SAM" id="Phobius"/>
    </source>
</evidence>
<evidence type="ECO:0000313" key="3">
    <source>
        <dbReference type="EMBL" id="GGC95795.1"/>
    </source>
</evidence>
<keyword evidence="2" id="KW-0812">Transmembrane</keyword>
<dbReference type="InterPro" id="IPR003425">
    <property type="entry name" value="CCB3/YggT"/>
</dbReference>
<proteinExistence type="inferred from homology"/>
<dbReference type="EMBL" id="BMFF01000002">
    <property type="protein sequence ID" value="GGC95795.1"/>
    <property type="molecule type" value="Genomic_DNA"/>
</dbReference>
<name>A0ABQ1PER6_9GAMM</name>
<keyword evidence="2" id="KW-1133">Transmembrane helix</keyword>
<organism evidence="3 4">
    <name type="scientific">Halopseudomonas salina</name>
    <dbReference type="NCBI Taxonomy" id="1323744"/>
    <lineage>
        <taxon>Bacteria</taxon>
        <taxon>Pseudomonadati</taxon>
        <taxon>Pseudomonadota</taxon>
        <taxon>Gammaproteobacteria</taxon>
        <taxon>Pseudomonadales</taxon>
        <taxon>Pseudomonadaceae</taxon>
        <taxon>Halopseudomonas</taxon>
    </lineage>
</organism>
<feature type="transmembrane region" description="Helical" evidence="2">
    <location>
        <begin position="165"/>
        <end position="184"/>
    </location>
</feature>
<feature type="transmembrane region" description="Helical" evidence="2">
    <location>
        <begin position="99"/>
        <end position="128"/>
    </location>
</feature>
<reference evidence="4" key="1">
    <citation type="journal article" date="2019" name="Int. J. Syst. Evol. Microbiol.">
        <title>The Global Catalogue of Microorganisms (GCM) 10K type strain sequencing project: providing services to taxonomists for standard genome sequencing and annotation.</title>
        <authorList>
            <consortium name="The Broad Institute Genomics Platform"/>
            <consortium name="The Broad Institute Genome Sequencing Center for Infectious Disease"/>
            <person name="Wu L."/>
            <person name="Ma J."/>
        </authorList>
    </citation>
    <scope>NUCLEOTIDE SEQUENCE [LARGE SCALE GENOMIC DNA]</scope>
    <source>
        <strain evidence="4">CGMCC 1.12482</strain>
    </source>
</reference>
<protein>
    <recommendedName>
        <fullName evidence="5">YggT family protein</fullName>
    </recommendedName>
</protein>
<keyword evidence="2" id="KW-0472">Membrane</keyword>
<dbReference type="PANTHER" id="PTHR33219">
    <property type="entry name" value="YLMG HOMOLOG PROTEIN 2, CHLOROPLASTIC"/>
    <property type="match status" value="1"/>
</dbReference>
<evidence type="ECO:0000313" key="4">
    <source>
        <dbReference type="Proteomes" id="UP000638188"/>
    </source>
</evidence>
<feature type="transmembrane region" description="Helical" evidence="2">
    <location>
        <begin position="67"/>
        <end position="87"/>
    </location>
</feature>
<comment type="caution">
    <text evidence="3">The sequence shown here is derived from an EMBL/GenBank/DDBJ whole genome shotgun (WGS) entry which is preliminary data.</text>
</comment>
<dbReference type="Pfam" id="PF02325">
    <property type="entry name" value="CCB3_YggT"/>
    <property type="match status" value="2"/>
</dbReference>
<dbReference type="PANTHER" id="PTHR33219:SF14">
    <property type="entry name" value="PROTEIN COFACTOR ASSEMBLY OF COMPLEX C SUBUNIT B CCB3, CHLOROPLASTIC-RELATED"/>
    <property type="match status" value="1"/>
</dbReference>
<evidence type="ECO:0008006" key="5">
    <source>
        <dbReference type="Google" id="ProtNLM"/>
    </source>
</evidence>
<keyword evidence="4" id="KW-1185">Reference proteome</keyword>
<dbReference type="Proteomes" id="UP000638188">
    <property type="component" value="Unassembled WGS sequence"/>
</dbReference>
<evidence type="ECO:0000256" key="1">
    <source>
        <dbReference type="ARBA" id="ARBA00010894"/>
    </source>
</evidence>